<evidence type="ECO:0000259" key="1">
    <source>
        <dbReference type="Pfam" id="PF22090"/>
    </source>
</evidence>
<organism evidence="2 3">
    <name type="scientific">Thermoproteota archaeon</name>
    <dbReference type="NCBI Taxonomy" id="2056631"/>
    <lineage>
        <taxon>Archaea</taxon>
        <taxon>Thermoproteota</taxon>
    </lineage>
</organism>
<dbReference type="Pfam" id="PF22090">
    <property type="entry name" value="Gins51_C"/>
    <property type="match status" value="1"/>
</dbReference>
<dbReference type="CDD" id="cd11714">
    <property type="entry name" value="GINS_A_archaea"/>
    <property type="match status" value="1"/>
</dbReference>
<proteinExistence type="predicted"/>
<protein>
    <recommendedName>
        <fullName evidence="1">Gins51 C-terminal domain-containing protein</fullName>
    </recommendedName>
</protein>
<dbReference type="EMBL" id="QMQY01000002">
    <property type="protein sequence ID" value="RLE51439.1"/>
    <property type="molecule type" value="Genomic_DNA"/>
</dbReference>
<reference evidence="2 3" key="1">
    <citation type="submission" date="2018-06" db="EMBL/GenBank/DDBJ databases">
        <title>Extensive metabolic versatility and redundancy in microbially diverse, dynamic hydrothermal sediments.</title>
        <authorList>
            <person name="Dombrowski N."/>
            <person name="Teske A."/>
            <person name="Baker B.J."/>
        </authorList>
    </citation>
    <scope>NUCLEOTIDE SEQUENCE [LARGE SCALE GENOMIC DNA]</scope>
    <source>
        <strain evidence="2">B30_G17</strain>
    </source>
</reference>
<dbReference type="Gene3D" id="3.40.5.50">
    <property type="match status" value="1"/>
</dbReference>
<dbReference type="AlphaFoldDB" id="A0A497EWG3"/>
<evidence type="ECO:0000313" key="3">
    <source>
        <dbReference type="Proteomes" id="UP000281962"/>
    </source>
</evidence>
<name>A0A497EWG3_9CREN</name>
<dbReference type="Gene3D" id="1.20.58.1030">
    <property type="match status" value="1"/>
</dbReference>
<dbReference type="InterPro" id="IPR054314">
    <property type="entry name" value="Gins51_C"/>
</dbReference>
<gene>
    <name evidence="2" type="ORF">DRJ21_00125</name>
</gene>
<feature type="domain" description="Gins51 C-terminal" evidence="1">
    <location>
        <begin position="113"/>
        <end position="155"/>
    </location>
</feature>
<dbReference type="Proteomes" id="UP000281962">
    <property type="component" value="Unassembled WGS sequence"/>
</dbReference>
<evidence type="ECO:0000313" key="2">
    <source>
        <dbReference type="EMBL" id="RLE51439.1"/>
    </source>
</evidence>
<accession>A0A497EWG3</accession>
<comment type="caution">
    <text evidence="2">The sequence shown here is derived from an EMBL/GenBank/DDBJ whole genome shotgun (WGS) entry which is preliminary data.</text>
</comment>
<dbReference type="CDD" id="cd21695">
    <property type="entry name" value="GINS_B_archaea_Gins51"/>
    <property type="match status" value="1"/>
</dbReference>
<sequence length="163" mass="18257">MKSECLIELSSDFYINVQAYLQSLKNKMDKGSEVEAKLAEAEAKIVIEIVQSIMAIRLRKILNGIMAGSNESLKNLLEVELNVYEKLSSAIEEFQAMTKKYTSLEEDLLAKKILVRFIRDVPAFVGVDLKTYGPFKPEDLAYIPAVNAEALVKRNVIEILGGE</sequence>